<keyword evidence="2" id="KW-1185">Reference proteome</keyword>
<organism evidence="1 2">
    <name type="scientific">Paramecium octaurelia</name>
    <dbReference type="NCBI Taxonomy" id="43137"/>
    <lineage>
        <taxon>Eukaryota</taxon>
        <taxon>Sar</taxon>
        <taxon>Alveolata</taxon>
        <taxon>Ciliophora</taxon>
        <taxon>Intramacronucleata</taxon>
        <taxon>Oligohymenophorea</taxon>
        <taxon>Peniculida</taxon>
        <taxon>Parameciidae</taxon>
        <taxon>Paramecium</taxon>
    </lineage>
</organism>
<protein>
    <submittedName>
        <fullName evidence="1">Uncharacterized protein</fullName>
    </submittedName>
</protein>
<evidence type="ECO:0000313" key="2">
    <source>
        <dbReference type="Proteomes" id="UP000683925"/>
    </source>
</evidence>
<proteinExistence type="predicted"/>
<gene>
    <name evidence="1" type="ORF">POCTA_138.1.T1220087</name>
</gene>
<evidence type="ECO:0000313" key="1">
    <source>
        <dbReference type="EMBL" id="CAD8200565.1"/>
    </source>
</evidence>
<reference evidence="1" key="1">
    <citation type="submission" date="2021-01" db="EMBL/GenBank/DDBJ databases">
        <authorList>
            <consortium name="Genoscope - CEA"/>
            <person name="William W."/>
        </authorList>
    </citation>
    <scope>NUCLEOTIDE SEQUENCE</scope>
</reference>
<comment type="caution">
    <text evidence="1">The sequence shown here is derived from an EMBL/GenBank/DDBJ whole genome shotgun (WGS) entry which is preliminary data.</text>
</comment>
<name>A0A8S1XHK7_PAROT</name>
<dbReference type="AlphaFoldDB" id="A0A8S1XHK7"/>
<accession>A0A8S1XHK7</accession>
<dbReference type="Proteomes" id="UP000683925">
    <property type="component" value="Unassembled WGS sequence"/>
</dbReference>
<sequence>MFLRYDHQRSGSEIGFKQTHHGIGCTIHLISKSKHFPCIFTYQCIINNWLNCLHIKPLIHIVFHYHRSIIAVFGHLFILFEGLEILSCQWCQFFKRHIIILFLN</sequence>
<dbReference type="EMBL" id="CAJJDP010000122">
    <property type="protein sequence ID" value="CAD8200565.1"/>
    <property type="molecule type" value="Genomic_DNA"/>
</dbReference>